<proteinExistence type="predicted"/>
<protein>
    <submittedName>
        <fullName evidence="1">Uncharacterized protein</fullName>
    </submittedName>
</protein>
<accession>A0A918YV40</accession>
<name>A0A918YV40_9ACTN</name>
<keyword evidence="2" id="KW-1185">Reference proteome</keyword>
<dbReference type="EMBL" id="BNBO01000085">
    <property type="protein sequence ID" value="GHE25625.1"/>
    <property type="molecule type" value="Genomic_DNA"/>
</dbReference>
<evidence type="ECO:0000313" key="1">
    <source>
        <dbReference type="EMBL" id="GHE25625.1"/>
    </source>
</evidence>
<dbReference type="GO" id="GO:0009306">
    <property type="term" value="P:protein secretion"/>
    <property type="evidence" value="ECO:0007669"/>
    <property type="project" value="InterPro"/>
</dbReference>
<dbReference type="Proteomes" id="UP000617734">
    <property type="component" value="Unassembled WGS sequence"/>
</dbReference>
<reference evidence="1" key="2">
    <citation type="submission" date="2020-09" db="EMBL/GenBank/DDBJ databases">
        <authorList>
            <person name="Sun Q."/>
            <person name="Ohkuma M."/>
        </authorList>
    </citation>
    <scope>NUCLEOTIDE SEQUENCE</scope>
    <source>
        <strain evidence="1">JCM 4646</strain>
    </source>
</reference>
<comment type="caution">
    <text evidence="1">The sequence shown here is derived from an EMBL/GenBank/DDBJ whole genome shotgun (WGS) entry which is preliminary data.</text>
</comment>
<dbReference type="AlphaFoldDB" id="A0A918YV40"/>
<dbReference type="GeneID" id="95357946"/>
<organism evidence="1 2">
    <name type="scientific">Kitasatospora indigofera</name>
    <dbReference type="NCBI Taxonomy" id="67307"/>
    <lineage>
        <taxon>Bacteria</taxon>
        <taxon>Bacillati</taxon>
        <taxon>Actinomycetota</taxon>
        <taxon>Actinomycetes</taxon>
        <taxon>Kitasatosporales</taxon>
        <taxon>Streptomycetaceae</taxon>
        <taxon>Kitasatospora</taxon>
    </lineage>
</organism>
<dbReference type="InterPro" id="IPR022536">
    <property type="entry name" value="EspC"/>
</dbReference>
<sequence>MADFQVDPEALKLTAKGINDAIGELKKVGIAEGAVVGRGFTDLELTGGQIGSPGCKSAFDEFCERWGVMVRGLVQQGNEIAEKLDLSAGIYHDHEQYVSGALKDAVSAAAGNPNLTQDQVEGRSWGQTLSDNPYTQVRDADYSAKSFEEGALHSAATWKGVEADLLEHNIMLNQVGDEEWNKEHAAKAKAMSDALNQRFDAYTQQQAGGR</sequence>
<dbReference type="RefSeq" id="WP_190215605.1">
    <property type="nucleotide sequence ID" value="NZ_BNBO01000085.1"/>
</dbReference>
<evidence type="ECO:0000313" key="2">
    <source>
        <dbReference type="Proteomes" id="UP000617734"/>
    </source>
</evidence>
<reference evidence="1" key="1">
    <citation type="journal article" date="2014" name="Int. J. Syst. Evol. Microbiol.">
        <title>Complete genome sequence of Corynebacterium casei LMG S-19264T (=DSM 44701T), isolated from a smear-ripened cheese.</title>
        <authorList>
            <consortium name="US DOE Joint Genome Institute (JGI-PGF)"/>
            <person name="Walter F."/>
            <person name="Albersmeier A."/>
            <person name="Kalinowski J."/>
            <person name="Ruckert C."/>
        </authorList>
    </citation>
    <scope>NUCLEOTIDE SEQUENCE</scope>
    <source>
        <strain evidence="1">JCM 4646</strain>
    </source>
</reference>
<dbReference type="Pfam" id="PF10824">
    <property type="entry name" value="T7SS_ESX_EspC"/>
    <property type="match status" value="1"/>
</dbReference>
<gene>
    <name evidence="1" type="ORF">GCM10018781_77290</name>
</gene>